<dbReference type="EMBL" id="CAMXCT010003346">
    <property type="protein sequence ID" value="CAI4003990.1"/>
    <property type="molecule type" value="Genomic_DNA"/>
</dbReference>
<feature type="compositionally biased region" description="Basic and acidic residues" evidence="1">
    <location>
        <begin position="1"/>
        <end position="21"/>
    </location>
</feature>
<evidence type="ECO:0000313" key="4">
    <source>
        <dbReference type="Proteomes" id="UP001152797"/>
    </source>
</evidence>
<evidence type="ECO:0000313" key="3">
    <source>
        <dbReference type="EMBL" id="CAL4791302.1"/>
    </source>
</evidence>
<reference evidence="3 4" key="2">
    <citation type="submission" date="2024-05" db="EMBL/GenBank/DDBJ databases">
        <authorList>
            <person name="Chen Y."/>
            <person name="Shah S."/>
            <person name="Dougan E. K."/>
            <person name="Thang M."/>
            <person name="Chan C."/>
        </authorList>
    </citation>
    <scope>NUCLEOTIDE SEQUENCE [LARGE SCALE GENOMIC DNA]</scope>
</reference>
<dbReference type="AlphaFoldDB" id="A0A9P1D6S1"/>
<dbReference type="EMBL" id="CAMXCT030003346">
    <property type="protein sequence ID" value="CAL4791302.1"/>
    <property type="molecule type" value="Genomic_DNA"/>
</dbReference>
<sequence length="207" mass="23014">MVRARAEEFSPSELEGKKQVETEDPTTGDMVVIEEGNHFAGLDKPMKAFEDSLGKTALDKKGDLRKQFYQDLRRTAGERISSFCSRFRTLVGDMRREGVVLPDEELGWFFDGFTTFCTETQSSLHPGGRAALIAEGPVDEENYEPEEEELIPDDAVVSAAPASLEEVFQSDAEVLAAEIEAMEEEGIDQSVIDGLWALLVSDWQNMV</sequence>
<evidence type="ECO:0000256" key="1">
    <source>
        <dbReference type="SAM" id="MobiDB-lite"/>
    </source>
</evidence>
<evidence type="ECO:0000313" key="2">
    <source>
        <dbReference type="EMBL" id="CAI4003990.1"/>
    </source>
</evidence>
<name>A0A9P1D6S1_9DINO</name>
<proteinExistence type="predicted"/>
<dbReference type="EMBL" id="CAMXCT020003346">
    <property type="protein sequence ID" value="CAL1157365.1"/>
    <property type="molecule type" value="Genomic_DNA"/>
</dbReference>
<keyword evidence="4" id="KW-1185">Reference proteome</keyword>
<feature type="region of interest" description="Disordered" evidence="1">
    <location>
        <begin position="1"/>
        <end position="27"/>
    </location>
</feature>
<protein>
    <submittedName>
        <fullName evidence="3">CCHC-type domain-containing protein</fullName>
    </submittedName>
</protein>
<accession>A0A9P1D6S1</accession>
<comment type="caution">
    <text evidence="2">The sequence shown here is derived from an EMBL/GenBank/DDBJ whole genome shotgun (WGS) entry which is preliminary data.</text>
</comment>
<dbReference type="Proteomes" id="UP001152797">
    <property type="component" value="Unassembled WGS sequence"/>
</dbReference>
<gene>
    <name evidence="2" type="ORF">C1SCF055_LOCUS29808</name>
</gene>
<organism evidence="2">
    <name type="scientific">Cladocopium goreaui</name>
    <dbReference type="NCBI Taxonomy" id="2562237"/>
    <lineage>
        <taxon>Eukaryota</taxon>
        <taxon>Sar</taxon>
        <taxon>Alveolata</taxon>
        <taxon>Dinophyceae</taxon>
        <taxon>Suessiales</taxon>
        <taxon>Symbiodiniaceae</taxon>
        <taxon>Cladocopium</taxon>
    </lineage>
</organism>
<reference evidence="2" key="1">
    <citation type="submission" date="2022-10" db="EMBL/GenBank/DDBJ databases">
        <authorList>
            <person name="Chen Y."/>
            <person name="Dougan E. K."/>
            <person name="Chan C."/>
            <person name="Rhodes N."/>
            <person name="Thang M."/>
        </authorList>
    </citation>
    <scope>NUCLEOTIDE SEQUENCE</scope>
</reference>